<proteinExistence type="predicted"/>
<evidence type="ECO:0000313" key="1">
    <source>
        <dbReference type="EMBL" id="QGT51312.1"/>
    </source>
</evidence>
<gene>
    <name evidence="1" type="ORF">Unknown280_0040</name>
</gene>
<organism evidence="1">
    <name type="scientific">uncultured Spirochaetaceae bacterium</name>
    <dbReference type="NCBI Taxonomy" id="201186"/>
    <lineage>
        <taxon>Bacteria</taxon>
        <taxon>Pseudomonadati</taxon>
        <taxon>Spirochaetota</taxon>
        <taxon>Spirochaetia</taxon>
        <taxon>Spirochaetales</taxon>
        <taxon>Spirochaetaceae</taxon>
        <taxon>environmental samples</taxon>
    </lineage>
</organism>
<accession>A0A650EPF3</accession>
<dbReference type="AlphaFoldDB" id="A0A650EPF3"/>
<name>A0A650EPF3_9SPIO</name>
<sequence>MLSDSTFSFALQEIFAAMKESPMSEKDFADKLAKCIDDQIKTATVTVEAGIALDASGSMGSVKGATTAKGKGSVS</sequence>
<protein>
    <submittedName>
        <fullName evidence="1">Uncharacterized protein</fullName>
    </submittedName>
</protein>
<dbReference type="EMBL" id="MN577574">
    <property type="protein sequence ID" value="QGT51312.1"/>
    <property type="molecule type" value="Genomic_DNA"/>
</dbReference>
<reference evidence="1" key="1">
    <citation type="journal article" date="2020" name="J. ISSAAS">
        <title>Lactobacilli and other gastrointestinal microbiota of Peromyscus leucopus, reservoir host for agents of Lyme disease and other zoonoses in North America.</title>
        <authorList>
            <person name="Milovic A."/>
            <person name="Bassam K."/>
            <person name="Shao H."/>
            <person name="Chatzistamou I."/>
            <person name="Tufts D.M."/>
            <person name="Diuk-Wasser M."/>
            <person name="Barbour A.G."/>
        </authorList>
    </citation>
    <scope>NUCLEOTIDE SEQUENCE</scope>
    <source>
        <strain evidence="1">LL50</strain>
    </source>
</reference>